<dbReference type="AlphaFoldDB" id="A0A1D1Y691"/>
<gene>
    <name evidence="12" type="primary">Os03g0650900_4</name>
    <name evidence="12" type="ORF">g.46309</name>
</gene>
<evidence type="ECO:0000256" key="7">
    <source>
        <dbReference type="ARBA" id="ARBA00022786"/>
    </source>
</evidence>
<dbReference type="Pfam" id="PF13445">
    <property type="entry name" value="zf-RING_UBOX"/>
    <property type="match status" value="1"/>
</dbReference>
<evidence type="ECO:0000256" key="2">
    <source>
        <dbReference type="ARBA" id="ARBA00004906"/>
    </source>
</evidence>
<dbReference type="InterPro" id="IPR001841">
    <property type="entry name" value="Znf_RING"/>
</dbReference>
<evidence type="ECO:0000256" key="8">
    <source>
        <dbReference type="ARBA" id="ARBA00022833"/>
    </source>
</evidence>
<dbReference type="GO" id="GO:0008270">
    <property type="term" value="F:zinc ion binding"/>
    <property type="evidence" value="ECO:0007669"/>
    <property type="project" value="UniProtKB-KW"/>
</dbReference>
<proteinExistence type="predicted"/>
<evidence type="ECO:0000256" key="3">
    <source>
        <dbReference type="ARBA" id="ARBA00012483"/>
    </source>
</evidence>
<evidence type="ECO:0000256" key="6">
    <source>
        <dbReference type="ARBA" id="ARBA00022771"/>
    </source>
</evidence>
<dbReference type="PANTHER" id="PTHR46764">
    <property type="entry name" value="E3 UBIQUITIN-PROTEIN LIGASE BAH1"/>
    <property type="match status" value="1"/>
</dbReference>
<feature type="domain" description="RING-type" evidence="10">
    <location>
        <begin position="229"/>
        <end position="278"/>
    </location>
</feature>
<dbReference type="InterPro" id="IPR004331">
    <property type="entry name" value="SPX_dom"/>
</dbReference>
<name>A0A1D1Y691_9ARAE</name>
<dbReference type="SMART" id="SM00184">
    <property type="entry name" value="RING"/>
    <property type="match status" value="1"/>
</dbReference>
<dbReference type="GO" id="GO:0016567">
    <property type="term" value="P:protein ubiquitination"/>
    <property type="evidence" value="ECO:0007669"/>
    <property type="project" value="UniProtKB-UniPathway"/>
</dbReference>
<comment type="catalytic activity">
    <reaction evidence="1">
        <text>S-ubiquitinyl-[E2 ubiquitin-conjugating enzyme]-L-cysteine + [acceptor protein]-L-lysine = [E2 ubiquitin-conjugating enzyme]-L-cysteine + N(6)-ubiquitinyl-[acceptor protein]-L-lysine.</text>
        <dbReference type="EC" id="2.3.2.27"/>
    </reaction>
</comment>
<keyword evidence="5" id="KW-0479">Metal-binding</keyword>
<keyword evidence="8" id="KW-0862">Zinc</keyword>
<dbReference type="PROSITE" id="PS00518">
    <property type="entry name" value="ZF_RING_1"/>
    <property type="match status" value="1"/>
</dbReference>
<accession>A0A1D1Y691</accession>
<feature type="domain" description="SPX" evidence="11">
    <location>
        <begin position="1"/>
        <end position="162"/>
    </location>
</feature>
<evidence type="ECO:0000259" key="10">
    <source>
        <dbReference type="PROSITE" id="PS50089"/>
    </source>
</evidence>
<evidence type="ECO:0000259" key="11">
    <source>
        <dbReference type="PROSITE" id="PS51382"/>
    </source>
</evidence>
<evidence type="ECO:0000256" key="4">
    <source>
        <dbReference type="ARBA" id="ARBA00022679"/>
    </source>
</evidence>
<sequence>MKFGETFMEYLHGDQEQFLNKCSHVEYKRLKKVLKRCRVCRAVQVSCSDKDGEDSSSSSDTCEYESCRLCDQVFFDELAKEASEISGYFTSRVRRLIHLHDSPGLHGYLCRMCHCFADQPLTMIEEGKMLIDYVTFNATAMRKILKKYDKIHCSVNGRNFKTKMCAEHIEPLQSPWLIELGAFFMNFSGSNVDGCGKFSQQFSCDLRDAQPVLRLTLSDSVKLDYNLTCAICLDIVFHPYALGCGHLFCKGCACSSASVFLFEGLKAASSEAKCPICRAAGVYADSFHMVELDLLLKKRCPDYWKERKSEERTEMLKQSKEYYDLQAKFAIGYC</sequence>
<evidence type="ECO:0000313" key="12">
    <source>
        <dbReference type="EMBL" id="JAT50161.1"/>
    </source>
</evidence>
<reference evidence="12" key="1">
    <citation type="submission" date="2015-07" db="EMBL/GenBank/DDBJ databases">
        <title>Transcriptome Assembly of Anthurium amnicola.</title>
        <authorList>
            <person name="Suzuki J."/>
        </authorList>
    </citation>
    <scope>NUCLEOTIDE SEQUENCE</scope>
</reference>
<evidence type="ECO:0000256" key="9">
    <source>
        <dbReference type="PROSITE-ProRule" id="PRU00175"/>
    </source>
</evidence>
<dbReference type="UniPathway" id="UPA00143"/>
<dbReference type="InterPro" id="IPR013083">
    <property type="entry name" value="Znf_RING/FYVE/PHD"/>
</dbReference>
<dbReference type="InterPro" id="IPR033326">
    <property type="entry name" value="BAH1"/>
</dbReference>
<dbReference type="InterPro" id="IPR027370">
    <property type="entry name" value="Znf-RING_euk"/>
</dbReference>
<dbReference type="PROSITE" id="PS51382">
    <property type="entry name" value="SPX"/>
    <property type="match status" value="1"/>
</dbReference>
<dbReference type="SUPFAM" id="SSF57850">
    <property type="entry name" value="RING/U-box"/>
    <property type="match status" value="1"/>
</dbReference>
<dbReference type="PANTHER" id="PTHR46764:SF2">
    <property type="entry name" value="E3 UBIQUITIN-PROTEIN LIGASE BAH1-LIKE-RELATED"/>
    <property type="match status" value="1"/>
</dbReference>
<dbReference type="Gene3D" id="3.30.40.10">
    <property type="entry name" value="Zinc/RING finger domain, C3HC4 (zinc finger)"/>
    <property type="match status" value="1"/>
</dbReference>
<dbReference type="GO" id="GO:0061630">
    <property type="term" value="F:ubiquitin protein ligase activity"/>
    <property type="evidence" value="ECO:0007669"/>
    <property type="project" value="UniProtKB-EC"/>
</dbReference>
<dbReference type="EMBL" id="GDJX01017775">
    <property type="protein sequence ID" value="JAT50161.1"/>
    <property type="molecule type" value="Transcribed_RNA"/>
</dbReference>
<dbReference type="InterPro" id="IPR017907">
    <property type="entry name" value="Znf_RING_CS"/>
</dbReference>
<evidence type="ECO:0000256" key="1">
    <source>
        <dbReference type="ARBA" id="ARBA00000900"/>
    </source>
</evidence>
<comment type="pathway">
    <text evidence="2">Protein modification; protein ubiquitination.</text>
</comment>
<evidence type="ECO:0000256" key="5">
    <source>
        <dbReference type="ARBA" id="ARBA00022723"/>
    </source>
</evidence>
<keyword evidence="6 9" id="KW-0863">Zinc-finger</keyword>
<protein>
    <recommendedName>
        <fullName evidence="3">RING-type E3 ubiquitin transferase</fullName>
        <ecNumber evidence="3">2.3.2.27</ecNumber>
    </recommendedName>
</protein>
<dbReference type="PROSITE" id="PS50089">
    <property type="entry name" value="ZF_RING_2"/>
    <property type="match status" value="1"/>
</dbReference>
<keyword evidence="4" id="KW-0808">Transferase</keyword>
<dbReference type="EC" id="2.3.2.27" evidence="3"/>
<organism evidence="12">
    <name type="scientific">Anthurium amnicola</name>
    <dbReference type="NCBI Taxonomy" id="1678845"/>
    <lineage>
        <taxon>Eukaryota</taxon>
        <taxon>Viridiplantae</taxon>
        <taxon>Streptophyta</taxon>
        <taxon>Embryophyta</taxon>
        <taxon>Tracheophyta</taxon>
        <taxon>Spermatophyta</taxon>
        <taxon>Magnoliopsida</taxon>
        <taxon>Liliopsida</taxon>
        <taxon>Araceae</taxon>
        <taxon>Pothoideae</taxon>
        <taxon>Potheae</taxon>
        <taxon>Anthurium</taxon>
    </lineage>
</organism>
<keyword evidence="7" id="KW-0833">Ubl conjugation pathway</keyword>